<dbReference type="CDD" id="cd06588">
    <property type="entry name" value="PhnB_like"/>
    <property type="match status" value="1"/>
</dbReference>
<dbReference type="Pfam" id="PF06983">
    <property type="entry name" value="3-dmu-9_3-mt"/>
    <property type="match status" value="1"/>
</dbReference>
<dbReference type="GO" id="GO:0008168">
    <property type="term" value="F:methyltransferase activity"/>
    <property type="evidence" value="ECO:0007669"/>
    <property type="project" value="UniProtKB-KW"/>
</dbReference>
<accession>A0A1H3RW24</accession>
<gene>
    <name evidence="2" type="ORF">SAMN05216215_105824</name>
</gene>
<keyword evidence="2" id="KW-0489">Methyltransferase</keyword>
<dbReference type="EMBL" id="FNOK01000058">
    <property type="protein sequence ID" value="SDZ29837.1"/>
    <property type="molecule type" value="Genomic_DNA"/>
</dbReference>
<keyword evidence="3" id="KW-1185">Reference proteome</keyword>
<dbReference type="Proteomes" id="UP000199529">
    <property type="component" value="Unassembled WGS sequence"/>
</dbReference>
<dbReference type="PANTHER" id="PTHR33990:SF2">
    <property type="entry name" value="PHNB-LIKE DOMAIN-CONTAINING PROTEIN"/>
    <property type="match status" value="1"/>
</dbReference>
<dbReference type="RefSeq" id="WP_093275867.1">
    <property type="nucleotide sequence ID" value="NZ_FNOK01000058.1"/>
</dbReference>
<dbReference type="PIRSF" id="PIRSF021700">
    <property type="entry name" value="3_dmu_93_MTrfase"/>
    <property type="match status" value="1"/>
</dbReference>
<evidence type="ECO:0000313" key="2">
    <source>
        <dbReference type="EMBL" id="SDZ29837.1"/>
    </source>
</evidence>
<feature type="domain" description="PhnB-like" evidence="1">
    <location>
        <begin position="6"/>
        <end position="120"/>
    </location>
</feature>
<name>A0A1H3RW24_9PSEU</name>
<dbReference type="InterPro" id="IPR009725">
    <property type="entry name" value="3_dmu_93_MTrfase"/>
</dbReference>
<dbReference type="OrthoDB" id="9806473at2"/>
<dbReference type="PANTHER" id="PTHR33990">
    <property type="entry name" value="PROTEIN YJDN-RELATED"/>
    <property type="match status" value="1"/>
</dbReference>
<dbReference type="InterPro" id="IPR028973">
    <property type="entry name" value="PhnB-like"/>
</dbReference>
<organism evidence="2 3">
    <name type="scientific">Saccharopolyspora shandongensis</name>
    <dbReference type="NCBI Taxonomy" id="418495"/>
    <lineage>
        <taxon>Bacteria</taxon>
        <taxon>Bacillati</taxon>
        <taxon>Actinomycetota</taxon>
        <taxon>Actinomycetes</taxon>
        <taxon>Pseudonocardiales</taxon>
        <taxon>Pseudonocardiaceae</taxon>
        <taxon>Saccharopolyspora</taxon>
    </lineage>
</organism>
<dbReference type="Gene3D" id="3.10.180.10">
    <property type="entry name" value="2,3-Dihydroxybiphenyl 1,2-Dioxygenase, domain 1"/>
    <property type="match status" value="1"/>
</dbReference>
<dbReference type="STRING" id="418495.SAMN05216215_105824"/>
<sequence length="160" mass="17771">MYEIKQKIITNLWFDTQAEEAAQHYAGIFDGSRIVHVQRYGDAGPGEPGTVMTVLFELAGQQFVGINGGPEFKFTEAISLEVLCDSQDEVDRLWQRLGEGGEPGPCGWLTDKYGLSWQIVPRRLYELITDRDETKAQRAMKAMLSMGKLDIAALEAAAEG</sequence>
<evidence type="ECO:0000259" key="1">
    <source>
        <dbReference type="Pfam" id="PF06983"/>
    </source>
</evidence>
<keyword evidence="2" id="KW-0830">Ubiquinone</keyword>
<dbReference type="SUPFAM" id="SSF54593">
    <property type="entry name" value="Glyoxalase/Bleomycin resistance protein/Dihydroxybiphenyl dioxygenase"/>
    <property type="match status" value="1"/>
</dbReference>
<dbReference type="InterPro" id="IPR029068">
    <property type="entry name" value="Glyas_Bleomycin-R_OHBP_Dase"/>
</dbReference>
<evidence type="ECO:0000313" key="3">
    <source>
        <dbReference type="Proteomes" id="UP000199529"/>
    </source>
</evidence>
<keyword evidence="2" id="KW-0808">Transferase</keyword>
<dbReference type="AlphaFoldDB" id="A0A1H3RW24"/>
<reference evidence="3" key="1">
    <citation type="submission" date="2016-10" db="EMBL/GenBank/DDBJ databases">
        <authorList>
            <person name="Varghese N."/>
            <person name="Submissions S."/>
        </authorList>
    </citation>
    <scope>NUCLEOTIDE SEQUENCE [LARGE SCALE GENOMIC DNA]</scope>
    <source>
        <strain evidence="3">CGMCC 4.3530</strain>
    </source>
</reference>
<protein>
    <submittedName>
        <fullName evidence="2">Glyoxalase superfamily enzyme, possibly 3-demethylubiquinone-9 3-methyltransferase</fullName>
    </submittedName>
</protein>
<proteinExistence type="predicted"/>
<dbReference type="GO" id="GO:0032259">
    <property type="term" value="P:methylation"/>
    <property type="evidence" value="ECO:0007669"/>
    <property type="project" value="UniProtKB-KW"/>
</dbReference>